<sequence>MNYQKLTNISSEVAAVDLLEALLIILERLKESPQILQPAHCLELRRAFTFRSAHARSKAIDVLALRAGPKLWLGSVVAGELILWHTQDPDARVRDRAFHCLLSWTTVPPVDSAFTELHASLRADRIGWIQSNLESVYSAACHGLLDVEEMVRRTSLHFLAQLSLLRPNHRLESVPPSGLIISTGSHQKQQQLTRPQLPKEEVRLVDDAFRRVCMRLQDPARQVRQLAAQILADLAQAVSEDSLTLTLEKTVMSDRQVRHSVMERSTSAGPSRSDRVRSEQCSATRPSTVPCSFNTLNLIATGSSGAIISGLEDDYFEVRCATLATVTYVASLSAQFAANCQDLLVDMLTDDIQEVRLAAIRALGAVGDQVCSFLYLRVSACVYRKGGFIEKRRCAASVGRRHSVFVETCLSSLLRTHLWLSGPEPNWEDPAYLTVLILVLNAEVGAPGMQAQFPRHLAATKVYLNELVPSLLPKRRHPFDSVSAVDSVDRGLFPSKRRRLEFPRSELENTTENDASNATSETATSDSLLRFLHSLVRRVVHVLNDLCRPFHKMAAKDNNDPPTVVLSNGLWKQRLTLLTRLVFTDLCGSVQRLDRVGHWNGLVQWITILTTLGWCLASVGASSHSSAANVSISPSNLATNQVIPIMRNPSKLLSRALQMGLRALHLFSGKTDSEQTLLADLVTQLVSVSKLVSIEGSVTDMGLWACAVRIVVILLSQSVGIPTDSVDERGTRNQPCEMSSLSVLHKSAKRLQPVYVALLQPMAVIHEGARTTSADVFGFGRAPIGTTSFANRLSEDADDGWAPASRVATDQSTMVIPEVRFTATIGTASIRVRAVMVGMNLTLARQRVCVLFRRPDLQVNRENFDWTKSHNLWTTLFHQWWPPVGAWRPLEEGFSSISGPQSDHEVDRVELHTHLELSAGRWSDAGTVEIGLGYCLPAGHLNETFIPGSKPDLYIPVQLADSEPVVVVPLIPRKMLARVKLVPSIPIGQW</sequence>
<reference evidence="2" key="1">
    <citation type="submission" date="2019-05" db="EMBL/GenBank/DDBJ databases">
        <title>Annotation for the trematode Fasciolopsis buski.</title>
        <authorList>
            <person name="Choi Y.-J."/>
        </authorList>
    </citation>
    <scope>NUCLEOTIDE SEQUENCE</scope>
    <source>
        <strain evidence="2">HT</strain>
        <tissue evidence="2">Whole worm</tissue>
    </source>
</reference>
<dbReference type="Gene3D" id="1.25.10.10">
    <property type="entry name" value="Leucine-rich Repeat Variant"/>
    <property type="match status" value="2"/>
</dbReference>
<evidence type="ECO:0008006" key="4">
    <source>
        <dbReference type="Google" id="ProtNLM"/>
    </source>
</evidence>
<gene>
    <name evidence="2" type="ORF">FBUS_02154</name>
</gene>
<dbReference type="SUPFAM" id="SSF48371">
    <property type="entry name" value="ARM repeat"/>
    <property type="match status" value="1"/>
</dbReference>
<dbReference type="GO" id="GO:0032039">
    <property type="term" value="C:integrator complex"/>
    <property type="evidence" value="ECO:0007669"/>
    <property type="project" value="TreeGrafter"/>
</dbReference>
<dbReference type="GO" id="GO:0016180">
    <property type="term" value="P:snRNA processing"/>
    <property type="evidence" value="ECO:0007669"/>
    <property type="project" value="TreeGrafter"/>
</dbReference>
<dbReference type="Proteomes" id="UP000728185">
    <property type="component" value="Unassembled WGS sequence"/>
</dbReference>
<dbReference type="InterPro" id="IPR016024">
    <property type="entry name" value="ARM-type_fold"/>
</dbReference>
<dbReference type="PANTHER" id="PTHR20938:SF0">
    <property type="entry name" value="INTEGRATOR COMPLEX SUBUNIT 4"/>
    <property type="match status" value="1"/>
</dbReference>
<dbReference type="AlphaFoldDB" id="A0A8E0VML7"/>
<dbReference type="PANTHER" id="PTHR20938">
    <property type="entry name" value="INTEGRATOR COMPLEX SUBUNIT 4"/>
    <property type="match status" value="1"/>
</dbReference>
<dbReference type="EMBL" id="LUCM01002499">
    <property type="protein sequence ID" value="KAA0197257.1"/>
    <property type="molecule type" value="Genomic_DNA"/>
</dbReference>
<proteinExistence type="predicted"/>
<protein>
    <recommendedName>
        <fullName evidence="4">Integrator complex subunit 4</fullName>
    </recommendedName>
</protein>
<evidence type="ECO:0000256" key="1">
    <source>
        <dbReference type="SAM" id="MobiDB-lite"/>
    </source>
</evidence>
<evidence type="ECO:0000313" key="3">
    <source>
        <dbReference type="Proteomes" id="UP000728185"/>
    </source>
</evidence>
<keyword evidence="3" id="KW-1185">Reference proteome</keyword>
<dbReference type="InterPro" id="IPR011989">
    <property type="entry name" value="ARM-like"/>
</dbReference>
<dbReference type="OrthoDB" id="18190at2759"/>
<accession>A0A8E0VML7</accession>
<name>A0A8E0VML7_9TREM</name>
<organism evidence="2 3">
    <name type="scientific">Fasciolopsis buskii</name>
    <dbReference type="NCBI Taxonomy" id="27845"/>
    <lineage>
        <taxon>Eukaryota</taxon>
        <taxon>Metazoa</taxon>
        <taxon>Spiralia</taxon>
        <taxon>Lophotrochozoa</taxon>
        <taxon>Platyhelminthes</taxon>
        <taxon>Trematoda</taxon>
        <taxon>Digenea</taxon>
        <taxon>Plagiorchiida</taxon>
        <taxon>Echinostomata</taxon>
        <taxon>Echinostomatoidea</taxon>
        <taxon>Fasciolidae</taxon>
        <taxon>Fasciolopsis</taxon>
    </lineage>
</organism>
<evidence type="ECO:0000313" key="2">
    <source>
        <dbReference type="EMBL" id="KAA0197257.1"/>
    </source>
</evidence>
<comment type="caution">
    <text evidence="2">The sequence shown here is derived from an EMBL/GenBank/DDBJ whole genome shotgun (WGS) entry which is preliminary data.</text>
</comment>
<feature type="region of interest" description="Disordered" evidence="1">
    <location>
        <begin position="257"/>
        <end position="281"/>
    </location>
</feature>